<reference evidence="8" key="1">
    <citation type="journal article" date="2014" name="Front. Microbiol.">
        <title>High frequency of phylogenetically diverse reductive dehalogenase-homologous genes in deep subseafloor sedimentary metagenomes.</title>
        <authorList>
            <person name="Kawai M."/>
            <person name="Futagami T."/>
            <person name="Toyoda A."/>
            <person name="Takaki Y."/>
            <person name="Nishi S."/>
            <person name="Hori S."/>
            <person name="Arai W."/>
            <person name="Tsubouchi T."/>
            <person name="Morono Y."/>
            <person name="Uchiyama I."/>
            <person name="Ito T."/>
            <person name="Fujiyama A."/>
            <person name="Inagaki F."/>
            <person name="Takami H."/>
        </authorList>
    </citation>
    <scope>NUCLEOTIDE SEQUENCE</scope>
    <source>
        <strain evidence="8">Expedition CK06-06</strain>
    </source>
</reference>
<keyword evidence="7" id="KW-0067">ATP-binding</keyword>
<gene>
    <name evidence="8" type="ORF">S01H1_35935</name>
</gene>
<dbReference type="PROSITE" id="PS00111">
    <property type="entry name" value="PGLYCERATE_KINASE"/>
    <property type="match status" value="1"/>
</dbReference>
<comment type="catalytic activity">
    <reaction evidence="1">
        <text>(2R)-3-phosphoglycerate + ATP = (2R)-3-phospho-glyceroyl phosphate + ADP</text>
        <dbReference type="Rhea" id="RHEA:14801"/>
        <dbReference type="ChEBI" id="CHEBI:30616"/>
        <dbReference type="ChEBI" id="CHEBI:57604"/>
        <dbReference type="ChEBI" id="CHEBI:58272"/>
        <dbReference type="ChEBI" id="CHEBI:456216"/>
        <dbReference type="EC" id="2.7.2.3"/>
    </reaction>
</comment>
<dbReference type="AlphaFoldDB" id="X0VMY9"/>
<dbReference type="EMBL" id="BARS01022480">
    <property type="protein sequence ID" value="GAG13838.1"/>
    <property type="molecule type" value="Genomic_DNA"/>
</dbReference>
<dbReference type="InterPro" id="IPR001576">
    <property type="entry name" value="Phosphoglycerate_kinase"/>
</dbReference>
<proteinExistence type="inferred from homology"/>
<organism evidence="8">
    <name type="scientific">marine sediment metagenome</name>
    <dbReference type="NCBI Taxonomy" id="412755"/>
    <lineage>
        <taxon>unclassified sequences</taxon>
        <taxon>metagenomes</taxon>
        <taxon>ecological metagenomes</taxon>
    </lineage>
</organism>
<dbReference type="InterPro" id="IPR036043">
    <property type="entry name" value="Phosphoglycerate_kinase_sf"/>
</dbReference>
<dbReference type="GO" id="GO:0043531">
    <property type="term" value="F:ADP binding"/>
    <property type="evidence" value="ECO:0007669"/>
    <property type="project" value="TreeGrafter"/>
</dbReference>
<keyword evidence="6" id="KW-0418">Kinase</keyword>
<accession>X0VMY9</accession>
<dbReference type="Pfam" id="PF00162">
    <property type="entry name" value="PGK"/>
    <property type="match status" value="1"/>
</dbReference>
<evidence type="ECO:0000256" key="5">
    <source>
        <dbReference type="ARBA" id="ARBA00022741"/>
    </source>
</evidence>
<evidence type="ECO:0000256" key="6">
    <source>
        <dbReference type="ARBA" id="ARBA00022777"/>
    </source>
</evidence>
<feature type="non-terminal residue" evidence="8">
    <location>
        <position position="270"/>
    </location>
</feature>
<dbReference type="PRINTS" id="PR00477">
    <property type="entry name" value="PHGLYCKINASE"/>
</dbReference>
<sequence>RDMTNILKFKEKMEITDINVRNKRVLVRVDFNVPMDEDGNITDDRRIRYTLPTIYYLLNENCKIILMSHWGRPKGKIVPSLKMDAIARRLRELLPLYRIYKADSCIGKEVKELSNKLNQQQILLLENTRFYPEEVKNDEEFSRNLALHADVFINDAFATAHREHASTCGVANYVEEKGYGFLMAKELKFLSSTIAEPHRPLTAIIGGVKLEDKLPAIKNLIGLADNILIGGGLAYTFLLALGYDVGKSVKDLNKVETVKQYLEEAKEVGT</sequence>
<dbReference type="InterPro" id="IPR015824">
    <property type="entry name" value="Phosphoglycerate_kinase_N"/>
</dbReference>
<evidence type="ECO:0000256" key="7">
    <source>
        <dbReference type="ARBA" id="ARBA00022840"/>
    </source>
</evidence>
<dbReference type="PANTHER" id="PTHR11406:SF23">
    <property type="entry name" value="PHOSPHOGLYCERATE KINASE 1, CHLOROPLASTIC-RELATED"/>
    <property type="match status" value="1"/>
</dbReference>
<dbReference type="GO" id="GO:0005524">
    <property type="term" value="F:ATP binding"/>
    <property type="evidence" value="ECO:0007669"/>
    <property type="project" value="UniProtKB-KW"/>
</dbReference>
<evidence type="ECO:0000256" key="1">
    <source>
        <dbReference type="ARBA" id="ARBA00000642"/>
    </source>
</evidence>
<protein>
    <recommendedName>
        <fullName evidence="3">phosphoglycerate kinase</fullName>
        <ecNumber evidence="3">2.7.2.3</ecNumber>
    </recommendedName>
</protein>
<evidence type="ECO:0000256" key="3">
    <source>
        <dbReference type="ARBA" id="ARBA00013061"/>
    </source>
</evidence>
<dbReference type="GO" id="GO:0005829">
    <property type="term" value="C:cytosol"/>
    <property type="evidence" value="ECO:0007669"/>
    <property type="project" value="TreeGrafter"/>
</dbReference>
<evidence type="ECO:0000256" key="4">
    <source>
        <dbReference type="ARBA" id="ARBA00022679"/>
    </source>
</evidence>
<dbReference type="InterPro" id="IPR015911">
    <property type="entry name" value="Phosphoglycerate_kinase_CS"/>
</dbReference>
<keyword evidence="5" id="KW-0547">Nucleotide-binding</keyword>
<dbReference type="GO" id="GO:0004618">
    <property type="term" value="F:phosphoglycerate kinase activity"/>
    <property type="evidence" value="ECO:0007669"/>
    <property type="project" value="UniProtKB-EC"/>
</dbReference>
<dbReference type="Gene3D" id="3.40.50.1260">
    <property type="entry name" value="Phosphoglycerate kinase, N-terminal domain"/>
    <property type="match status" value="2"/>
</dbReference>
<dbReference type="SUPFAM" id="SSF53748">
    <property type="entry name" value="Phosphoglycerate kinase"/>
    <property type="match status" value="1"/>
</dbReference>
<comment type="similarity">
    <text evidence="2">Belongs to the phosphoglycerate kinase family.</text>
</comment>
<feature type="non-terminal residue" evidence="8">
    <location>
        <position position="1"/>
    </location>
</feature>
<evidence type="ECO:0000256" key="2">
    <source>
        <dbReference type="ARBA" id="ARBA00008982"/>
    </source>
</evidence>
<keyword evidence="4" id="KW-0808">Transferase</keyword>
<dbReference type="GO" id="GO:0006096">
    <property type="term" value="P:glycolytic process"/>
    <property type="evidence" value="ECO:0007669"/>
    <property type="project" value="InterPro"/>
</dbReference>
<dbReference type="FunFam" id="3.40.50.1260:FF:000006">
    <property type="entry name" value="Phosphoglycerate kinase"/>
    <property type="match status" value="1"/>
</dbReference>
<evidence type="ECO:0000313" key="8">
    <source>
        <dbReference type="EMBL" id="GAG13838.1"/>
    </source>
</evidence>
<comment type="caution">
    <text evidence="8">The sequence shown here is derived from an EMBL/GenBank/DDBJ whole genome shotgun (WGS) entry which is preliminary data.</text>
</comment>
<dbReference type="PANTHER" id="PTHR11406">
    <property type="entry name" value="PHOSPHOGLYCERATE KINASE"/>
    <property type="match status" value="1"/>
</dbReference>
<name>X0VMY9_9ZZZZ</name>
<dbReference type="GO" id="GO:0006094">
    <property type="term" value="P:gluconeogenesis"/>
    <property type="evidence" value="ECO:0007669"/>
    <property type="project" value="TreeGrafter"/>
</dbReference>
<dbReference type="EC" id="2.7.2.3" evidence="3"/>